<reference evidence="9 10" key="1">
    <citation type="submission" date="2016-03" db="EMBL/GenBank/DDBJ databases">
        <title>How can Kluyveromyces marxianus grow so fast - potential evolutionary course in Saccharomyces Complex revealed by comparative genomics.</title>
        <authorList>
            <person name="Mo W."/>
            <person name="Lu W."/>
            <person name="Yang X."/>
            <person name="Qi J."/>
            <person name="Lv H."/>
        </authorList>
    </citation>
    <scope>NUCLEOTIDE SEQUENCE [LARGE SCALE GENOMIC DNA]</scope>
    <source>
        <strain evidence="9 10">FIM1</strain>
    </source>
</reference>
<dbReference type="Proteomes" id="UP000422736">
    <property type="component" value="Chromosome 3"/>
</dbReference>
<dbReference type="CDD" id="cd00067">
    <property type="entry name" value="GAL4"/>
    <property type="match status" value="1"/>
</dbReference>
<sequence length="734" mass="82871">MEEDQSTKRVKKTASKRGTRGVKACEYCKRLKARCIPSPVAGKVKCLRCDSLKRHCSFEDLFAGSSLPLNGQSDMFGGSVNENEHDAAHSELLKSLIKLGPVSPGVLNLNLRYTKTIHENLLKVLSILENTTRIDNNTQQGQRIVNAGAIQQETSVGKDMIASLENRETGVDATLIDAVDMITGSISKPGNNGDEVGSGKINKSIDTSPRNHSLADQNTAYLSSSYTLMSQLVPKDHLPLLIRKLHDNSFTEIERTLNEDIVTMNIITLEESYMLMQSFRNRYSDWCSFPKSASTEKLVSNIRSKNCTLLLTVACTLALRYTDDYHDLKTRCYKNLLLKLRSDLESSLCYVPQTKEFLQAIVILSLYASSFSSDFLCVDAWYLSGLGTQHLLTTGVAGSLLNRKKGGNDILASAMNLLDPVMQSNFGNMNNSVFEETEQFEQLSTCRLWNHLCLCHLNCCIASGRMCTIDDRRLDMCKVTLDLPHSTNFDGRMVAEIELSRIVYKFIQSLEFIDTSSRQPLDDVIKKLLNWLDNWKYLFAQPITQFVEFNYHYALCIVHYSWYHKLYSSSLNQDSPLPSFLPSSGGSKTEVAHYLNQAYPLKKVVRSIPQAQLNIILDHAHKGLTSIVNCPFDKFKFLSDHLVFSGVHLALICLLLLHEDYTLSKSVDIIPILSDVKKLSQRLQKIREGELKSFWVEEVDLRIPSVILQYHKAIEGYLLDKFSAFDIQIDPNYI</sequence>
<reference evidence="9 10" key="2">
    <citation type="submission" date="2019-11" db="EMBL/GenBank/DDBJ databases">
        <authorList>
            <person name="Lu H."/>
        </authorList>
    </citation>
    <scope>NUCLEOTIDE SEQUENCE [LARGE SCALE GENOMIC DNA]</scope>
    <source>
        <strain evidence="9 10">FIM1</strain>
    </source>
</reference>
<protein>
    <submittedName>
        <fullName evidence="9">GAL4 super family protein</fullName>
    </submittedName>
</protein>
<organism evidence="9 10">
    <name type="scientific">Kluyveromyces marxianus</name>
    <name type="common">Yeast</name>
    <name type="synonym">Candida kefyr</name>
    <dbReference type="NCBI Taxonomy" id="4911"/>
    <lineage>
        <taxon>Eukaryota</taxon>
        <taxon>Fungi</taxon>
        <taxon>Dikarya</taxon>
        <taxon>Ascomycota</taxon>
        <taxon>Saccharomycotina</taxon>
        <taxon>Saccharomycetes</taxon>
        <taxon>Saccharomycetales</taxon>
        <taxon>Saccharomycetaceae</taxon>
        <taxon>Kluyveromyces</taxon>
    </lineage>
</organism>
<evidence type="ECO:0000256" key="2">
    <source>
        <dbReference type="ARBA" id="ARBA00022723"/>
    </source>
</evidence>
<dbReference type="PROSITE" id="PS00463">
    <property type="entry name" value="ZN2_CY6_FUNGAL_1"/>
    <property type="match status" value="1"/>
</dbReference>
<dbReference type="PANTHER" id="PTHR31845:SF34">
    <property type="entry name" value="TRANSCRIPTIONAL ACTIVATOR OF PROTEASES PRTT"/>
    <property type="match status" value="1"/>
</dbReference>
<dbReference type="EMBL" id="CP015056">
    <property type="protein sequence ID" value="QGN15514.1"/>
    <property type="molecule type" value="Genomic_DNA"/>
</dbReference>
<proteinExistence type="predicted"/>
<keyword evidence="10" id="KW-1185">Reference proteome</keyword>
<evidence type="ECO:0000256" key="7">
    <source>
        <dbReference type="ARBA" id="ARBA00023242"/>
    </source>
</evidence>
<evidence type="ECO:0000256" key="3">
    <source>
        <dbReference type="ARBA" id="ARBA00022833"/>
    </source>
</evidence>
<evidence type="ECO:0000256" key="4">
    <source>
        <dbReference type="ARBA" id="ARBA00023015"/>
    </source>
</evidence>
<dbReference type="PANTHER" id="PTHR31845">
    <property type="entry name" value="FINGER DOMAIN PROTEIN, PUTATIVE-RELATED"/>
    <property type="match status" value="1"/>
</dbReference>
<comment type="subcellular location">
    <subcellularLocation>
        <location evidence="1">Nucleus</location>
    </subcellularLocation>
</comment>
<dbReference type="SUPFAM" id="SSF57701">
    <property type="entry name" value="Zn2/Cys6 DNA-binding domain"/>
    <property type="match status" value="1"/>
</dbReference>
<keyword evidence="2" id="KW-0479">Metal-binding</keyword>
<gene>
    <name evidence="9" type="ORF">FIM1_2205</name>
</gene>
<dbReference type="CDD" id="cd12148">
    <property type="entry name" value="fungal_TF_MHR"/>
    <property type="match status" value="1"/>
</dbReference>
<dbReference type="Gene3D" id="4.10.240.10">
    <property type="entry name" value="Zn(2)-C6 fungal-type DNA-binding domain"/>
    <property type="match status" value="1"/>
</dbReference>
<evidence type="ECO:0000313" key="10">
    <source>
        <dbReference type="Proteomes" id="UP000422736"/>
    </source>
</evidence>
<evidence type="ECO:0000259" key="8">
    <source>
        <dbReference type="PROSITE" id="PS00463"/>
    </source>
</evidence>
<accession>A0ABX6ET58</accession>
<dbReference type="InterPro" id="IPR001138">
    <property type="entry name" value="Zn2Cys6_DnaBD"/>
</dbReference>
<evidence type="ECO:0000313" key="9">
    <source>
        <dbReference type="EMBL" id="QGN15514.1"/>
    </source>
</evidence>
<dbReference type="InterPro" id="IPR036864">
    <property type="entry name" value="Zn2-C6_fun-type_DNA-bd_sf"/>
</dbReference>
<feature type="domain" description="Zn(2)-C6 fungal-type" evidence="8">
    <location>
        <begin position="24"/>
        <end position="56"/>
    </location>
</feature>
<keyword evidence="5" id="KW-0238">DNA-binding</keyword>
<dbReference type="SMART" id="SM00066">
    <property type="entry name" value="GAL4"/>
    <property type="match status" value="1"/>
</dbReference>
<evidence type="ECO:0000256" key="1">
    <source>
        <dbReference type="ARBA" id="ARBA00004123"/>
    </source>
</evidence>
<keyword evidence="7" id="KW-0539">Nucleus</keyword>
<evidence type="ECO:0000256" key="6">
    <source>
        <dbReference type="ARBA" id="ARBA00023163"/>
    </source>
</evidence>
<keyword evidence="4" id="KW-0805">Transcription regulation</keyword>
<keyword evidence="6" id="KW-0804">Transcription</keyword>
<dbReference type="InterPro" id="IPR051089">
    <property type="entry name" value="prtT"/>
</dbReference>
<keyword evidence="3" id="KW-0862">Zinc</keyword>
<evidence type="ECO:0000256" key="5">
    <source>
        <dbReference type="ARBA" id="ARBA00023125"/>
    </source>
</evidence>
<name>A0ABX6ET58_KLUMA</name>